<sequence>MPLPSDLADCLVLNTVASSRSLLKRWDAKLKPYGVTVQQFFLLAAIRFLPEQPVMTLAESIALDRTSLTRNLDLLEKKGLVQRIPGLARSRRVCELTSAGGLLLNQLLAAWPEARMSSLEGISEEEAEIYLRVVRRLATQ</sequence>
<dbReference type="Proteomes" id="UP000476332">
    <property type="component" value="Unassembled WGS sequence"/>
</dbReference>
<name>A0A6L9MMA1_9HYPH</name>
<gene>
    <name evidence="2" type="ORF">GTW51_19990</name>
</gene>
<organism evidence="2 3">
    <name type="scientific">Aurantimonas aggregata</name>
    <dbReference type="NCBI Taxonomy" id="2047720"/>
    <lineage>
        <taxon>Bacteria</taxon>
        <taxon>Pseudomonadati</taxon>
        <taxon>Pseudomonadota</taxon>
        <taxon>Alphaproteobacteria</taxon>
        <taxon>Hyphomicrobiales</taxon>
        <taxon>Aurantimonadaceae</taxon>
        <taxon>Aurantimonas</taxon>
    </lineage>
</organism>
<dbReference type="PANTHER" id="PTHR33164">
    <property type="entry name" value="TRANSCRIPTIONAL REGULATOR, MARR FAMILY"/>
    <property type="match status" value="1"/>
</dbReference>
<keyword evidence="3" id="KW-1185">Reference proteome</keyword>
<dbReference type="InterPro" id="IPR036390">
    <property type="entry name" value="WH_DNA-bd_sf"/>
</dbReference>
<dbReference type="GO" id="GO:0003700">
    <property type="term" value="F:DNA-binding transcription factor activity"/>
    <property type="evidence" value="ECO:0007669"/>
    <property type="project" value="InterPro"/>
</dbReference>
<evidence type="ECO:0000259" key="1">
    <source>
        <dbReference type="PROSITE" id="PS50995"/>
    </source>
</evidence>
<dbReference type="GO" id="GO:0006950">
    <property type="term" value="P:response to stress"/>
    <property type="evidence" value="ECO:0007669"/>
    <property type="project" value="TreeGrafter"/>
</dbReference>
<dbReference type="RefSeq" id="WP_163045816.1">
    <property type="nucleotide sequence ID" value="NZ_JAAAMJ010000023.1"/>
</dbReference>
<dbReference type="SMART" id="SM00347">
    <property type="entry name" value="HTH_MARR"/>
    <property type="match status" value="1"/>
</dbReference>
<dbReference type="PANTHER" id="PTHR33164:SF43">
    <property type="entry name" value="HTH-TYPE TRANSCRIPTIONAL REPRESSOR YETL"/>
    <property type="match status" value="1"/>
</dbReference>
<dbReference type="AlphaFoldDB" id="A0A6L9MMA1"/>
<comment type="caution">
    <text evidence="2">The sequence shown here is derived from an EMBL/GenBank/DDBJ whole genome shotgun (WGS) entry which is preliminary data.</text>
</comment>
<accession>A0A6L9MMA1</accession>
<evidence type="ECO:0000313" key="2">
    <source>
        <dbReference type="EMBL" id="NDV88967.1"/>
    </source>
</evidence>
<protein>
    <submittedName>
        <fullName evidence="2">MarR family transcriptional regulator</fullName>
    </submittedName>
</protein>
<dbReference type="EMBL" id="JAAAMJ010000023">
    <property type="protein sequence ID" value="NDV88967.1"/>
    <property type="molecule type" value="Genomic_DNA"/>
</dbReference>
<dbReference type="PROSITE" id="PS50995">
    <property type="entry name" value="HTH_MARR_2"/>
    <property type="match status" value="1"/>
</dbReference>
<dbReference type="InterPro" id="IPR036388">
    <property type="entry name" value="WH-like_DNA-bd_sf"/>
</dbReference>
<dbReference type="InterPro" id="IPR039422">
    <property type="entry name" value="MarR/SlyA-like"/>
</dbReference>
<dbReference type="Gene3D" id="1.10.10.10">
    <property type="entry name" value="Winged helix-like DNA-binding domain superfamily/Winged helix DNA-binding domain"/>
    <property type="match status" value="1"/>
</dbReference>
<dbReference type="SUPFAM" id="SSF46785">
    <property type="entry name" value="Winged helix' DNA-binding domain"/>
    <property type="match status" value="1"/>
</dbReference>
<feature type="domain" description="HTH marR-type" evidence="1">
    <location>
        <begin position="8"/>
        <end position="139"/>
    </location>
</feature>
<dbReference type="Pfam" id="PF01047">
    <property type="entry name" value="MarR"/>
    <property type="match status" value="1"/>
</dbReference>
<proteinExistence type="predicted"/>
<dbReference type="InterPro" id="IPR000835">
    <property type="entry name" value="HTH_MarR-typ"/>
</dbReference>
<evidence type="ECO:0000313" key="3">
    <source>
        <dbReference type="Proteomes" id="UP000476332"/>
    </source>
</evidence>
<reference evidence="2 3" key="1">
    <citation type="submission" date="2020-01" db="EMBL/GenBank/DDBJ databases">
        <title>Genomes of bacteria type strains.</title>
        <authorList>
            <person name="Chen J."/>
            <person name="Zhu S."/>
            <person name="Chen J."/>
        </authorList>
    </citation>
    <scope>NUCLEOTIDE SEQUENCE [LARGE SCALE GENOMIC DNA]</scope>
    <source>
        <strain evidence="2 3">KCTC 52919</strain>
    </source>
</reference>
<dbReference type="PRINTS" id="PR00598">
    <property type="entry name" value="HTHMARR"/>
</dbReference>